<dbReference type="Proteomes" id="UP001055114">
    <property type="component" value="Unassembled WGS sequence"/>
</dbReference>
<feature type="region of interest" description="Disordered" evidence="1">
    <location>
        <begin position="26"/>
        <end position="48"/>
    </location>
</feature>
<reference evidence="6 7" key="1">
    <citation type="submission" date="2018-08" db="EMBL/GenBank/DDBJ databases">
        <title>A genome reference for cultivated species of the human gut microbiota.</title>
        <authorList>
            <person name="Zou Y."/>
            <person name="Xue W."/>
            <person name="Luo G."/>
        </authorList>
    </citation>
    <scope>NUCLEOTIDE SEQUENCE [LARGE SCALE GENOMIC DNA]</scope>
    <source>
        <strain evidence="5 6">AM16-50</strain>
        <strain evidence="4 7">AM50-15</strain>
    </source>
</reference>
<keyword evidence="2" id="KW-1133">Transmembrane helix</keyword>
<name>A0A354MJ31_9BACT</name>
<sequence length="142" mass="16102">MDNAGDWLYIVFLIIAGISSLFGSKNKKKRPKQILGQPDREIVTNEDNVPDKGFWEILEEMQNPKPAKQPVPTPKRKKKQQQVADPSPFLAAEKVTDKQSPAGNRLVVPSTEEEIPLTDIEFDNAAELRKAVIYTEILNRKY</sequence>
<gene>
    <name evidence="3" type="ORF">CE91St3_03540</name>
    <name evidence="5" type="ORF">DW191_16075</name>
    <name evidence="4" type="ORF">DW986_13980</name>
</gene>
<comment type="caution">
    <text evidence="5">The sequence shown here is derived from an EMBL/GenBank/DDBJ whole genome shotgun (WGS) entry which is preliminary data.</text>
</comment>
<dbReference type="EMBL" id="BQNZ01000001">
    <property type="protein sequence ID" value="GKH70491.1"/>
    <property type="molecule type" value="Genomic_DNA"/>
</dbReference>
<accession>A0A354MJ31</accession>
<dbReference type="EMBL" id="QSEF01000020">
    <property type="protein sequence ID" value="RGZ45840.1"/>
    <property type="molecule type" value="Genomic_DNA"/>
</dbReference>
<evidence type="ECO:0000313" key="7">
    <source>
        <dbReference type="Proteomes" id="UP000285173"/>
    </source>
</evidence>
<dbReference type="Proteomes" id="UP000283732">
    <property type="component" value="Unassembled WGS sequence"/>
</dbReference>
<dbReference type="Proteomes" id="UP000285173">
    <property type="component" value="Unassembled WGS sequence"/>
</dbReference>
<feature type="region of interest" description="Disordered" evidence="1">
    <location>
        <begin position="62"/>
        <end position="110"/>
    </location>
</feature>
<dbReference type="RefSeq" id="WP_005634659.1">
    <property type="nucleotide sequence ID" value="NZ_BAABYG010000001.1"/>
</dbReference>
<keyword evidence="2" id="KW-0472">Membrane</keyword>
<evidence type="ECO:0000313" key="4">
    <source>
        <dbReference type="EMBL" id="RGZ45840.1"/>
    </source>
</evidence>
<evidence type="ECO:0000313" key="6">
    <source>
        <dbReference type="Proteomes" id="UP000283732"/>
    </source>
</evidence>
<evidence type="ECO:0000256" key="1">
    <source>
        <dbReference type="SAM" id="MobiDB-lite"/>
    </source>
</evidence>
<protein>
    <recommendedName>
        <fullName evidence="8">Ferrichrome ABC transporter substrate-binding protein</fullName>
    </recommendedName>
</protein>
<dbReference type="GeneID" id="49204342"/>
<keyword evidence="2" id="KW-0812">Transmembrane</keyword>
<feature type="transmembrane region" description="Helical" evidence="2">
    <location>
        <begin position="6"/>
        <end position="23"/>
    </location>
</feature>
<feature type="compositionally biased region" description="Basic and acidic residues" evidence="1">
    <location>
        <begin position="38"/>
        <end position="48"/>
    </location>
</feature>
<reference evidence="3" key="2">
    <citation type="submission" date="2022-01" db="EMBL/GenBank/DDBJ databases">
        <title>Novel bile acid biosynthetic pathways are enriched in the microbiome of centenarians.</title>
        <authorList>
            <person name="Sato Y."/>
            <person name="Atarashi K."/>
            <person name="Plichta R.D."/>
            <person name="Arai Y."/>
            <person name="Sasajima S."/>
            <person name="Kearney M.S."/>
            <person name="Suda W."/>
            <person name="Takeshita K."/>
            <person name="Sasaki T."/>
            <person name="Okamoto S."/>
            <person name="Skelly N.A."/>
            <person name="Okamura Y."/>
            <person name="Vlamakis H."/>
            <person name="Li Y."/>
            <person name="Tanoue T."/>
            <person name="Takei H."/>
            <person name="Nittono H."/>
            <person name="Narushima S."/>
            <person name="Irie J."/>
            <person name="Itoh H."/>
            <person name="Moriya K."/>
            <person name="Sugiura Y."/>
            <person name="Suematsu M."/>
            <person name="Moritoki N."/>
            <person name="Shibata S."/>
            <person name="Littman R.D."/>
            <person name="Fischbach A.M."/>
            <person name="Uwamino Y."/>
            <person name="Inoue T."/>
            <person name="Honda A."/>
            <person name="Hattori M."/>
            <person name="Murai T."/>
            <person name="Xavier J.R."/>
            <person name="Hirose N."/>
            <person name="Honda K."/>
        </authorList>
    </citation>
    <scope>NUCLEOTIDE SEQUENCE</scope>
    <source>
        <strain evidence="3">CE91-St3</strain>
    </source>
</reference>
<dbReference type="AlphaFoldDB" id="A0A354MJ31"/>
<dbReference type="EMBL" id="QRKC01000008">
    <property type="protein sequence ID" value="RHH75395.1"/>
    <property type="molecule type" value="Genomic_DNA"/>
</dbReference>
<organism evidence="5 6">
    <name type="scientific">Parabacteroides merdae</name>
    <dbReference type="NCBI Taxonomy" id="46503"/>
    <lineage>
        <taxon>Bacteria</taxon>
        <taxon>Pseudomonadati</taxon>
        <taxon>Bacteroidota</taxon>
        <taxon>Bacteroidia</taxon>
        <taxon>Bacteroidales</taxon>
        <taxon>Tannerellaceae</taxon>
        <taxon>Parabacteroides</taxon>
    </lineage>
</organism>
<proteinExistence type="predicted"/>
<dbReference type="OrthoDB" id="1098319at2"/>
<dbReference type="STRING" id="46503.ERS852463_03068"/>
<evidence type="ECO:0000313" key="3">
    <source>
        <dbReference type="EMBL" id="GKH70491.1"/>
    </source>
</evidence>
<evidence type="ECO:0008006" key="8">
    <source>
        <dbReference type="Google" id="ProtNLM"/>
    </source>
</evidence>
<evidence type="ECO:0000256" key="2">
    <source>
        <dbReference type="SAM" id="Phobius"/>
    </source>
</evidence>
<evidence type="ECO:0000313" key="5">
    <source>
        <dbReference type="EMBL" id="RHH75395.1"/>
    </source>
</evidence>